<feature type="domain" description="Peptidase S26" evidence="8">
    <location>
        <begin position="9"/>
        <end position="92"/>
    </location>
</feature>
<dbReference type="PANTHER" id="PTHR12383">
    <property type="entry name" value="PROTEASE FAMILY S26 MITOCHONDRIAL INNER MEMBRANE PROTEASE-RELATED"/>
    <property type="match status" value="1"/>
</dbReference>
<protein>
    <recommendedName>
        <fullName evidence="8">Peptidase S26 domain-containing protein</fullName>
    </recommendedName>
</protein>
<evidence type="ECO:0000256" key="6">
    <source>
        <dbReference type="ARBA" id="ARBA00038445"/>
    </source>
</evidence>
<comment type="similarity">
    <text evidence="6">Belongs to the peptidase S26 family. IMP1 subfamily.</text>
</comment>
<dbReference type="PANTHER" id="PTHR12383:SF16">
    <property type="entry name" value="MITOCHONDRIAL INNER MEMBRANE PROTEASE SUBUNIT 1"/>
    <property type="match status" value="1"/>
</dbReference>
<dbReference type="CDD" id="cd06530">
    <property type="entry name" value="S26_SPase_I"/>
    <property type="match status" value="1"/>
</dbReference>
<evidence type="ECO:0000256" key="2">
    <source>
        <dbReference type="ARBA" id="ARBA00022792"/>
    </source>
</evidence>
<feature type="signal peptide" evidence="7">
    <location>
        <begin position="1"/>
        <end position="15"/>
    </location>
</feature>
<keyword evidence="10" id="KW-1185">Reference proteome</keyword>
<dbReference type="InterPro" id="IPR052064">
    <property type="entry name" value="Mito_IMP1_subunit"/>
</dbReference>
<dbReference type="PRINTS" id="PR00727">
    <property type="entry name" value="LEADERPTASE"/>
</dbReference>
<dbReference type="InterPro" id="IPR036286">
    <property type="entry name" value="LexA/Signal_pep-like_sf"/>
</dbReference>
<dbReference type="Proteomes" id="UP001556367">
    <property type="component" value="Unassembled WGS sequence"/>
</dbReference>
<accession>A0ABR3J635</accession>
<feature type="domain" description="Peptidase S26" evidence="8">
    <location>
        <begin position="101"/>
        <end position="144"/>
    </location>
</feature>
<keyword evidence="5" id="KW-0472">Membrane</keyword>
<evidence type="ECO:0000313" key="9">
    <source>
        <dbReference type="EMBL" id="KAL0950940.1"/>
    </source>
</evidence>
<name>A0ABR3J635_9AGAR</name>
<proteinExistence type="inferred from homology"/>
<reference evidence="10" key="1">
    <citation type="submission" date="2024-06" db="EMBL/GenBank/DDBJ databases">
        <title>Multi-omics analyses provide insights into the biosynthesis of the anticancer antibiotic pleurotin in Hohenbuehelia grisea.</title>
        <authorList>
            <person name="Weaver J.A."/>
            <person name="Alberti F."/>
        </authorList>
    </citation>
    <scope>NUCLEOTIDE SEQUENCE [LARGE SCALE GENOMIC DNA]</scope>
    <source>
        <strain evidence="10">T-177</strain>
    </source>
</reference>
<evidence type="ECO:0000256" key="3">
    <source>
        <dbReference type="ARBA" id="ARBA00022801"/>
    </source>
</evidence>
<evidence type="ECO:0000256" key="5">
    <source>
        <dbReference type="ARBA" id="ARBA00023136"/>
    </source>
</evidence>
<evidence type="ECO:0000259" key="8">
    <source>
        <dbReference type="Pfam" id="PF10502"/>
    </source>
</evidence>
<keyword evidence="2" id="KW-0999">Mitochondrion inner membrane</keyword>
<evidence type="ECO:0000313" key="10">
    <source>
        <dbReference type="Proteomes" id="UP001556367"/>
    </source>
</evidence>
<dbReference type="InterPro" id="IPR019758">
    <property type="entry name" value="Pept_S26A_signal_pept_1_CS"/>
</dbReference>
<dbReference type="InterPro" id="IPR019757">
    <property type="entry name" value="Pept_S26A_signal_pept_1_Lys-AS"/>
</dbReference>
<dbReference type="InterPro" id="IPR019533">
    <property type="entry name" value="Peptidase_S26"/>
</dbReference>
<dbReference type="SUPFAM" id="SSF51306">
    <property type="entry name" value="LexA/Signal peptidase"/>
    <property type="match status" value="1"/>
</dbReference>
<keyword evidence="3" id="KW-0378">Hydrolase</keyword>
<gene>
    <name evidence="9" type="ORF">HGRIS_007695</name>
</gene>
<feature type="chain" id="PRO_5045557279" description="Peptidase S26 domain-containing protein" evidence="7">
    <location>
        <begin position="16"/>
        <end position="160"/>
    </location>
</feature>
<keyword evidence="4" id="KW-0496">Mitochondrion</keyword>
<dbReference type="InterPro" id="IPR000223">
    <property type="entry name" value="Pept_S26A_signal_pept_1"/>
</dbReference>
<sequence length="160" mass="17207">MAGGIALKLVSFACAVHLFAEYIGTPSNMSGVSMLPTFAGSGEIVIEDRLSIRLSPTGVARGDLVTLRSPIEPSRIICKRVIGLPGDIICVDPTGLKAPSTEHVIVPEGHIWISGDNAACSRDSRDYGPVSMSLLRGKIRARIWPPSEFTIFRNPTTYID</sequence>
<organism evidence="9 10">
    <name type="scientific">Hohenbuehelia grisea</name>
    <dbReference type="NCBI Taxonomy" id="104357"/>
    <lineage>
        <taxon>Eukaryota</taxon>
        <taxon>Fungi</taxon>
        <taxon>Dikarya</taxon>
        <taxon>Basidiomycota</taxon>
        <taxon>Agaricomycotina</taxon>
        <taxon>Agaricomycetes</taxon>
        <taxon>Agaricomycetidae</taxon>
        <taxon>Agaricales</taxon>
        <taxon>Pleurotineae</taxon>
        <taxon>Pleurotaceae</taxon>
        <taxon>Hohenbuehelia</taxon>
    </lineage>
</organism>
<comment type="subcellular location">
    <subcellularLocation>
        <location evidence="1">Mitochondrion inner membrane</location>
    </subcellularLocation>
</comment>
<evidence type="ECO:0000256" key="7">
    <source>
        <dbReference type="SAM" id="SignalP"/>
    </source>
</evidence>
<keyword evidence="7" id="KW-0732">Signal</keyword>
<comment type="caution">
    <text evidence="9">The sequence shown here is derived from an EMBL/GenBank/DDBJ whole genome shotgun (WGS) entry which is preliminary data.</text>
</comment>
<evidence type="ECO:0000256" key="4">
    <source>
        <dbReference type="ARBA" id="ARBA00023128"/>
    </source>
</evidence>
<dbReference type="PROSITE" id="PS00760">
    <property type="entry name" value="SPASE_I_2"/>
    <property type="match status" value="1"/>
</dbReference>
<dbReference type="Gene3D" id="2.10.109.10">
    <property type="entry name" value="Umud Fragment, subunit A"/>
    <property type="match status" value="1"/>
</dbReference>
<dbReference type="Pfam" id="PF10502">
    <property type="entry name" value="Peptidase_S26"/>
    <property type="match status" value="2"/>
</dbReference>
<dbReference type="PROSITE" id="PS00761">
    <property type="entry name" value="SPASE_I_3"/>
    <property type="match status" value="1"/>
</dbReference>
<dbReference type="EMBL" id="JASNQZ010000011">
    <property type="protein sequence ID" value="KAL0950940.1"/>
    <property type="molecule type" value="Genomic_DNA"/>
</dbReference>
<evidence type="ECO:0000256" key="1">
    <source>
        <dbReference type="ARBA" id="ARBA00004273"/>
    </source>
</evidence>